<evidence type="ECO:0000313" key="2">
    <source>
        <dbReference type="Proteomes" id="UP001597560"/>
    </source>
</evidence>
<evidence type="ECO:0000313" key="1">
    <source>
        <dbReference type="EMBL" id="MFD2962037.1"/>
    </source>
</evidence>
<keyword evidence="2" id="KW-1185">Reference proteome</keyword>
<protein>
    <submittedName>
        <fullName evidence="1">Uncharacterized protein</fullName>
    </submittedName>
</protein>
<gene>
    <name evidence="1" type="ORF">ACFS6J_09600</name>
</gene>
<name>A0ABW6AXR4_9SPHI</name>
<dbReference type="EMBL" id="JBHUPA010000005">
    <property type="protein sequence ID" value="MFD2962037.1"/>
    <property type="molecule type" value="Genomic_DNA"/>
</dbReference>
<accession>A0ABW6AXR4</accession>
<dbReference type="RefSeq" id="WP_187340806.1">
    <property type="nucleotide sequence ID" value="NZ_JBHUPA010000005.1"/>
</dbReference>
<sequence>MSKDIKNKIDEALVSFYKEADKELIDDLLNENIQDINEYNKKKKQIIFLAKAKAQKKRNDDLQALVVKFQKAIESNIEKPVAMLKQFIQGNPSFALYRNLDKLSKEDLIEIIKDQNLVQLLEELENNEKSH</sequence>
<reference evidence="2" key="1">
    <citation type="journal article" date="2019" name="Int. J. Syst. Evol. Microbiol.">
        <title>The Global Catalogue of Microorganisms (GCM) 10K type strain sequencing project: providing services to taxonomists for standard genome sequencing and annotation.</title>
        <authorList>
            <consortium name="The Broad Institute Genomics Platform"/>
            <consortium name="The Broad Institute Genome Sequencing Center for Infectious Disease"/>
            <person name="Wu L."/>
            <person name="Ma J."/>
        </authorList>
    </citation>
    <scope>NUCLEOTIDE SEQUENCE [LARGE SCALE GENOMIC DNA]</scope>
    <source>
        <strain evidence="2">KCTC 23098</strain>
    </source>
</reference>
<dbReference type="Proteomes" id="UP001597560">
    <property type="component" value="Unassembled WGS sequence"/>
</dbReference>
<organism evidence="1 2">
    <name type="scientific">Olivibacter jilunii</name>
    <dbReference type="NCBI Taxonomy" id="985016"/>
    <lineage>
        <taxon>Bacteria</taxon>
        <taxon>Pseudomonadati</taxon>
        <taxon>Bacteroidota</taxon>
        <taxon>Sphingobacteriia</taxon>
        <taxon>Sphingobacteriales</taxon>
        <taxon>Sphingobacteriaceae</taxon>
        <taxon>Olivibacter</taxon>
    </lineage>
</organism>
<proteinExistence type="predicted"/>
<comment type="caution">
    <text evidence="1">The sequence shown here is derived from an EMBL/GenBank/DDBJ whole genome shotgun (WGS) entry which is preliminary data.</text>
</comment>